<organism evidence="1 2">
    <name type="scientific">Sorangium cellulosum (strain So ce56)</name>
    <name type="common">Polyangium cellulosum (strain So ce56)</name>
    <dbReference type="NCBI Taxonomy" id="448385"/>
    <lineage>
        <taxon>Bacteria</taxon>
        <taxon>Pseudomonadati</taxon>
        <taxon>Myxococcota</taxon>
        <taxon>Polyangia</taxon>
        <taxon>Polyangiales</taxon>
        <taxon>Polyangiaceae</taxon>
        <taxon>Sorangium</taxon>
    </lineage>
</organism>
<proteinExistence type="predicted"/>
<dbReference type="SUPFAM" id="SSF51445">
    <property type="entry name" value="(Trans)glycosidases"/>
    <property type="match status" value="1"/>
</dbReference>
<dbReference type="Gene3D" id="3.20.20.80">
    <property type="entry name" value="Glycosidases"/>
    <property type="match status" value="1"/>
</dbReference>
<dbReference type="CDD" id="cd19608">
    <property type="entry name" value="GH113_mannanase-like"/>
    <property type="match status" value="1"/>
</dbReference>
<dbReference type="AlphaFoldDB" id="A9F6H2"/>
<evidence type="ECO:0008006" key="3">
    <source>
        <dbReference type="Google" id="ProtNLM"/>
    </source>
</evidence>
<evidence type="ECO:0000313" key="1">
    <source>
        <dbReference type="EMBL" id="CAN91434.1"/>
    </source>
</evidence>
<dbReference type="KEGG" id="scl:sce1276"/>
<dbReference type="Proteomes" id="UP000002139">
    <property type="component" value="Chromosome"/>
</dbReference>
<keyword evidence="2" id="KW-1185">Reference proteome</keyword>
<dbReference type="Pfam" id="PF22612">
    <property type="entry name" value="GH113"/>
    <property type="match status" value="1"/>
</dbReference>
<dbReference type="CAZy" id="GH113">
    <property type="family name" value="Glycoside Hydrolase Family 113"/>
</dbReference>
<dbReference type="HOGENOM" id="CLU_616629_0_0_7"/>
<dbReference type="InterPro" id="IPR055151">
    <property type="entry name" value="GH113"/>
</dbReference>
<reference evidence="1 2" key="1">
    <citation type="journal article" date="2007" name="Nat. Biotechnol.">
        <title>Complete genome sequence of the myxobacterium Sorangium cellulosum.</title>
        <authorList>
            <person name="Schneiker S."/>
            <person name="Perlova O."/>
            <person name="Kaiser O."/>
            <person name="Gerth K."/>
            <person name="Alici A."/>
            <person name="Altmeyer M.O."/>
            <person name="Bartels D."/>
            <person name="Bekel T."/>
            <person name="Beyer S."/>
            <person name="Bode E."/>
            <person name="Bode H.B."/>
            <person name="Bolten C.J."/>
            <person name="Choudhuri J.V."/>
            <person name="Doss S."/>
            <person name="Elnakady Y.A."/>
            <person name="Frank B."/>
            <person name="Gaigalat L."/>
            <person name="Goesmann A."/>
            <person name="Groeger C."/>
            <person name="Gross F."/>
            <person name="Jelsbak L."/>
            <person name="Jelsbak L."/>
            <person name="Kalinowski J."/>
            <person name="Kegler C."/>
            <person name="Knauber T."/>
            <person name="Konietzny S."/>
            <person name="Kopp M."/>
            <person name="Krause L."/>
            <person name="Krug D."/>
            <person name="Linke B."/>
            <person name="Mahmud T."/>
            <person name="Martinez-Arias R."/>
            <person name="McHardy A.C."/>
            <person name="Merai M."/>
            <person name="Meyer F."/>
            <person name="Mormann S."/>
            <person name="Munoz-Dorado J."/>
            <person name="Perez J."/>
            <person name="Pradella S."/>
            <person name="Rachid S."/>
            <person name="Raddatz G."/>
            <person name="Rosenau F."/>
            <person name="Rueckert C."/>
            <person name="Sasse F."/>
            <person name="Scharfe M."/>
            <person name="Schuster S.C."/>
            <person name="Suen G."/>
            <person name="Treuner-Lange A."/>
            <person name="Velicer G.J."/>
            <person name="Vorholter F.-J."/>
            <person name="Weissman K.J."/>
            <person name="Welch R.D."/>
            <person name="Wenzel S.C."/>
            <person name="Whitworth D.E."/>
            <person name="Wilhelm S."/>
            <person name="Wittmann C."/>
            <person name="Bloecker H."/>
            <person name="Puehler A."/>
            <person name="Mueller R."/>
        </authorList>
    </citation>
    <scope>NUCLEOTIDE SEQUENCE [LARGE SCALE GENOMIC DNA]</scope>
    <source>
        <strain evidence="2">So ce56</strain>
    </source>
</reference>
<evidence type="ECO:0000313" key="2">
    <source>
        <dbReference type="Proteomes" id="UP000002139"/>
    </source>
</evidence>
<gene>
    <name evidence="1" type="ordered locus">sce1276</name>
</gene>
<dbReference type="STRING" id="448385.sce1276"/>
<dbReference type="EMBL" id="AM746676">
    <property type="protein sequence ID" value="CAN91434.1"/>
    <property type="molecule type" value="Genomic_DNA"/>
</dbReference>
<dbReference type="InterPro" id="IPR017853">
    <property type="entry name" value="GH"/>
</dbReference>
<protein>
    <recommendedName>
        <fullName evidence="3">Glycoside hydrolase family 5 domain-containing protein</fullName>
    </recommendedName>
</protein>
<name>A9F6H2_SORC5</name>
<accession>A9F6H2</accession>
<sequence length="360" mass="39573">MSGWGGVRGVTIGPIENQRHPGRGYGTAASGRAMDEAVAMGATWVSLTPFGRVWDGKGTGVDLVFEAPFEENRRNVLAAIAQAHARGLKVLLVPHLWVESGEWRALIDPGDDAGWARWAESYRRFLLTWAAVAREGGAEMLSVGVELRSWVTTPRAASFLPIIEAVRGVYPGLLTYSANWDDVEHTLIFDALDLIGINAFYPLAEREGASFEELLRGGRKVAAGVDDVARAWGKPVLLTEIGYTTRRDPAVRPWEWPDRMKGVVVDQRSQAEAYAAVIAPFLDARTCAGFFVWRLYADPDDVSQEAEWGFSPRGKLAELVLRDAFTARWAADGPSLLGEALGRHRARTPGLFGWELDPDE</sequence>
<dbReference type="eggNOG" id="COG2357">
    <property type="taxonomic scope" value="Bacteria"/>
</dbReference>